<dbReference type="InterPro" id="IPR016181">
    <property type="entry name" value="Acyl_CoA_acyltransferase"/>
</dbReference>
<keyword evidence="2" id="KW-0808">Transferase</keyword>
<dbReference type="GO" id="GO:0016747">
    <property type="term" value="F:acyltransferase activity, transferring groups other than amino-acyl groups"/>
    <property type="evidence" value="ECO:0007669"/>
    <property type="project" value="InterPro"/>
</dbReference>
<sequence>MYLHRNGQEGRKECEKYSTEECSGNPRFEHQERVKFPLFCSIDRPGQSRYGYIANLCVAKSARRQGIASNMLHFAVNLAKSNGIEEVFVRVYRNNKPAQKLYEKMGFKVVEMATRQLSKEQTYLLCYKINSHST</sequence>
<dbReference type="CDD" id="cd04301">
    <property type="entry name" value="NAT_SF"/>
    <property type="match status" value="1"/>
</dbReference>
<dbReference type="InterPro" id="IPR000182">
    <property type="entry name" value="GNAT_dom"/>
</dbReference>
<dbReference type="EMBL" id="BJWL01000429">
    <property type="protein sequence ID" value="GFS43800.1"/>
    <property type="molecule type" value="Genomic_DNA"/>
</dbReference>
<proteinExistence type="predicted"/>
<name>A0A7J0DW84_9ERIC</name>
<organism evidence="2 3">
    <name type="scientific">Actinidia rufa</name>
    <dbReference type="NCBI Taxonomy" id="165716"/>
    <lineage>
        <taxon>Eukaryota</taxon>
        <taxon>Viridiplantae</taxon>
        <taxon>Streptophyta</taxon>
        <taxon>Embryophyta</taxon>
        <taxon>Tracheophyta</taxon>
        <taxon>Spermatophyta</taxon>
        <taxon>Magnoliopsida</taxon>
        <taxon>eudicotyledons</taxon>
        <taxon>Gunneridae</taxon>
        <taxon>Pentapetalae</taxon>
        <taxon>asterids</taxon>
        <taxon>Ericales</taxon>
        <taxon>Actinidiaceae</taxon>
        <taxon>Actinidia</taxon>
    </lineage>
</organism>
<evidence type="ECO:0000313" key="3">
    <source>
        <dbReference type="Proteomes" id="UP000585474"/>
    </source>
</evidence>
<feature type="domain" description="N-acetyltransferase" evidence="1">
    <location>
        <begin position="1"/>
        <end position="130"/>
    </location>
</feature>
<comment type="caution">
    <text evidence="2">The sequence shown here is derived from an EMBL/GenBank/DDBJ whole genome shotgun (WGS) entry which is preliminary data.</text>
</comment>
<evidence type="ECO:0000259" key="1">
    <source>
        <dbReference type="PROSITE" id="PS51186"/>
    </source>
</evidence>
<gene>
    <name evidence="2" type="ORF">Acr_00g0087050</name>
</gene>
<dbReference type="Gene3D" id="3.40.630.30">
    <property type="match status" value="1"/>
</dbReference>
<dbReference type="PANTHER" id="PTHR47426:SF3">
    <property type="entry name" value="GCN5-RELATED N-ACETYLTRANSFERASE 6, CHLOROPLASTIC"/>
    <property type="match status" value="1"/>
</dbReference>
<dbReference type="PANTHER" id="PTHR47426">
    <property type="entry name" value="ACYL-COA N-ACYLTRANSFERASES (NAT) SUPERFAMILY PROTEIN"/>
    <property type="match status" value="1"/>
</dbReference>
<dbReference type="Proteomes" id="UP000585474">
    <property type="component" value="Unassembled WGS sequence"/>
</dbReference>
<keyword evidence="3" id="KW-1185">Reference proteome</keyword>
<dbReference type="SUPFAM" id="SSF55729">
    <property type="entry name" value="Acyl-CoA N-acyltransferases (Nat)"/>
    <property type="match status" value="1"/>
</dbReference>
<dbReference type="OrthoDB" id="41532at2759"/>
<evidence type="ECO:0000313" key="2">
    <source>
        <dbReference type="EMBL" id="GFS43800.1"/>
    </source>
</evidence>
<reference evidence="3" key="1">
    <citation type="submission" date="2019-07" db="EMBL/GenBank/DDBJ databases">
        <title>De Novo Assembly of kiwifruit Actinidia rufa.</title>
        <authorList>
            <person name="Sugita-Konishi S."/>
            <person name="Sato K."/>
            <person name="Mori E."/>
            <person name="Abe Y."/>
            <person name="Kisaki G."/>
            <person name="Hamano K."/>
            <person name="Suezawa K."/>
            <person name="Otani M."/>
            <person name="Fukuda T."/>
            <person name="Manabe T."/>
            <person name="Gomi K."/>
            <person name="Tabuchi M."/>
            <person name="Akimitsu K."/>
            <person name="Kataoka I."/>
        </authorList>
    </citation>
    <scope>NUCLEOTIDE SEQUENCE [LARGE SCALE GENOMIC DNA]</scope>
    <source>
        <strain evidence="3">cv. Fuchu</strain>
    </source>
</reference>
<dbReference type="PROSITE" id="PS51186">
    <property type="entry name" value="GNAT"/>
    <property type="match status" value="1"/>
</dbReference>
<accession>A0A7J0DW84</accession>
<keyword evidence="2" id="KW-0012">Acyltransferase</keyword>
<dbReference type="Pfam" id="PF00583">
    <property type="entry name" value="Acetyltransf_1"/>
    <property type="match status" value="1"/>
</dbReference>
<dbReference type="AlphaFoldDB" id="A0A7J0DW84"/>
<protein>
    <submittedName>
        <fullName evidence="2">Acyl-CoA N-acyltransferases (NAT) superfamily protein</fullName>
    </submittedName>
</protein>